<comment type="function">
    <text evidence="4">Part of the endoplasmic reticulum membrane protein complex (EMC) that enables the energy-independent insertion into endoplasmic reticulum membranes of newly synthesized membrane proteins.</text>
</comment>
<evidence type="ECO:0000256" key="2">
    <source>
        <dbReference type="ARBA" id="ARBA00022737"/>
    </source>
</evidence>
<reference evidence="6" key="1">
    <citation type="journal article" date="2014" name="PLoS ONE">
        <title>Transcriptome-Based Identification of ABC Transporters in the Western Tarnished Plant Bug Lygus hesperus.</title>
        <authorList>
            <person name="Hull J.J."/>
            <person name="Chaney K."/>
            <person name="Geib S.M."/>
            <person name="Fabrick J.A."/>
            <person name="Brent C.S."/>
            <person name="Walsh D."/>
            <person name="Lavine L.C."/>
        </authorList>
    </citation>
    <scope>NUCLEOTIDE SEQUENCE</scope>
</reference>
<dbReference type="InterPro" id="IPR055217">
    <property type="entry name" value="TPR_EMC2"/>
</dbReference>
<sequence>MHWSEARDLVRKWREDNARKSQELVEIWESTLKDKVHKLGDEQFQVLEQVCIGALDCHRIEVAEYCLKKLMAQFKDSSRILLLNAMELEAIEMYDDAIEILDTMIKRDETNPAPRKRKIAILRSRGRTIEAIKALTDYLKRFAIDQEAWQELCDLYLMEQEYGKAAFCMEELILHNPHNHLFHERLAEIRYTQGGFDNLESARSYYCQALKLNRNNMRALFGLYLTAYSIATSQKCVSAKKKEAHSLMSWAMKRINQRYKDAAVDKSQIAALEGLMGSLQLGSNSNL</sequence>
<dbReference type="Gene3D" id="1.25.40.10">
    <property type="entry name" value="Tetratricopeptide repeat domain"/>
    <property type="match status" value="1"/>
</dbReference>
<keyword evidence="4" id="KW-0256">Endoplasmic reticulum</keyword>
<evidence type="ECO:0000313" key="7">
    <source>
        <dbReference type="EMBL" id="JAQ18564.1"/>
    </source>
</evidence>
<dbReference type="EMBL" id="GDHC01000065">
    <property type="protein sequence ID" value="JAQ18564.1"/>
    <property type="molecule type" value="Transcribed_RNA"/>
</dbReference>
<keyword evidence="2" id="KW-0677">Repeat</keyword>
<protein>
    <recommendedName>
        <fullName evidence="4">ER membrane protein complex subunit 2</fullName>
    </recommendedName>
</protein>
<dbReference type="FunFam" id="1.25.40.10:FF:000478">
    <property type="entry name" value="GG16802"/>
    <property type="match status" value="1"/>
</dbReference>
<evidence type="ECO:0000256" key="1">
    <source>
        <dbReference type="ARBA" id="ARBA00010361"/>
    </source>
</evidence>
<feature type="domain" description="EMC2 TPR-like" evidence="5">
    <location>
        <begin position="83"/>
        <end position="189"/>
    </location>
</feature>
<keyword evidence="4" id="KW-0472">Membrane</keyword>
<dbReference type="PANTHER" id="PTHR12760">
    <property type="entry name" value="TETRATRICOPEPTIDE REPEAT PROTEIN"/>
    <property type="match status" value="1"/>
</dbReference>
<dbReference type="InterPro" id="IPR039856">
    <property type="entry name" value="EMC2-like"/>
</dbReference>
<dbReference type="AlphaFoldDB" id="A0A0A9YDR2"/>
<proteinExistence type="inferred from homology"/>
<gene>
    <name evidence="6" type="primary">Ttc35</name>
    <name evidence="6" type="ORF">CM83_30805</name>
    <name evidence="7" type="ORF">g.28048</name>
</gene>
<dbReference type="Pfam" id="PF22890">
    <property type="entry name" value="TPR_EMC2"/>
    <property type="match status" value="1"/>
</dbReference>
<dbReference type="EMBL" id="GBHO01013280">
    <property type="protein sequence ID" value="JAG30324.1"/>
    <property type="molecule type" value="Transcribed_RNA"/>
</dbReference>
<comment type="subcellular location">
    <subcellularLocation>
        <location evidence="4">Endoplasmic reticulum membrane</location>
        <topology evidence="4">Peripheral membrane protein</topology>
        <orientation evidence="4">Cytoplasmic side</orientation>
    </subcellularLocation>
</comment>
<comment type="similarity">
    <text evidence="1 4">Belongs to the EMC2 family.</text>
</comment>
<accession>A0A0A9YDR2</accession>
<reference evidence="6" key="2">
    <citation type="submission" date="2014-07" db="EMBL/GenBank/DDBJ databases">
        <authorList>
            <person name="Hull J."/>
        </authorList>
    </citation>
    <scope>NUCLEOTIDE SEQUENCE</scope>
</reference>
<dbReference type="InterPro" id="IPR011990">
    <property type="entry name" value="TPR-like_helical_dom_sf"/>
</dbReference>
<reference evidence="7" key="3">
    <citation type="journal article" date="2016" name="Gigascience">
        <title>De novo construction of an expanded transcriptome assembly for the western tarnished plant bug, Lygus hesperus.</title>
        <authorList>
            <person name="Tassone E.E."/>
            <person name="Geib S.M."/>
            <person name="Hall B."/>
            <person name="Fabrick J.A."/>
            <person name="Brent C.S."/>
            <person name="Hull J.J."/>
        </authorList>
    </citation>
    <scope>NUCLEOTIDE SEQUENCE</scope>
</reference>
<evidence type="ECO:0000256" key="3">
    <source>
        <dbReference type="ARBA" id="ARBA00022803"/>
    </source>
</evidence>
<evidence type="ECO:0000259" key="5">
    <source>
        <dbReference type="Pfam" id="PF22890"/>
    </source>
</evidence>
<dbReference type="GO" id="GO:0072546">
    <property type="term" value="C:EMC complex"/>
    <property type="evidence" value="ECO:0007669"/>
    <property type="project" value="UniProtKB-UniRule"/>
</dbReference>
<organism evidence="6">
    <name type="scientific">Lygus hesperus</name>
    <name type="common">Western plant bug</name>
    <dbReference type="NCBI Taxonomy" id="30085"/>
    <lineage>
        <taxon>Eukaryota</taxon>
        <taxon>Metazoa</taxon>
        <taxon>Ecdysozoa</taxon>
        <taxon>Arthropoda</taxon>
        <taxon>Hexapoda</taxon>
        <taxon>Insecta</taxon>
        <taxon>Pterygota</taxon>
        <taxon>Neoptera</taxon>
        <taxon>Paraneoptera</taxon>
        <taxon>Hemiptera</taxon>
        <taxon>Heteroptera</taxon>
        <taxon>Panheteroptera</taxon>
        <taxon>Cimicomorpha</taxon>
        <taxon>Miridae</taxon>
        <taxon>Mirini</taxon>
        <taxon>Lygus</taxon>
    </lineage>
</organism>
<evidence type="ECO:0000313" key="6">
    <source>
        <dbReference type="EMBL" id="JAG30324.1"/>
    </source>
</evidence>
<evidence type="ECO:0000256" key="4">
    <source>
        <dbReference type="RuleBase" id="RU367091"/>
    </source>
</evidence>
<comment type="subunit">
    <text evidence="4">Component of the ER membrane protein complex (EMC).</text>
</comment>
<keyword evidence="3" id="KW-0802">TPR repeat</keyword>
<name>A0A0A9YDR2_LYGHE</name>
<dbReference type="SUPFAM" id="SSF48452">
    <property type="entry name" value="TPR-like"/>
    <property type="match status" value="1"/>
</dbReference>